<comment type="caution">
    <text evidence="3">The sequence shown here is derived from an EMBL/GenBank/DDBJ whole genome shotgun (WGS) entry which is preliminary data.</text>
</comment>
<evidence type="ECO:0000313" key="3">
    <source>
        <dbReference type="EMBL" id="TBO27681.1"/>
    </source>
</evidence>
<reference evidence="3 4" key="1">
    <citation type="submission" date="2019-02" db="EMBL/GenBank/DDBJ databases">
        <title>Aquabacterium sp. strain KMB7.</title>
        <authorList>
            <person name="Chen W.-M."/>
        </authorList>
    </citation>
    <scope>NUCLEOTIDE SEQUENCE [LARGE SCALE GENOMIC DNA]</scope>
    <source>
        <strain evidence="3 4">KMB7</strain>
    </source>
</reference>
<dbReference type="Proteomes" id="UP000292120">
    <property type="component" value="Unassembled WGS sequence"/>
</dbReference>
<sequence>MNTPFRGALLKSPVALAAAVLMAALTPGLAHADTQSELLQELRALKARVAELEKKVADQAAQPAPAAQPGMTTEQLQDFNRIAVKAEALEDARDMAGFKGLKVSGYMDPTYIYNRLQHRGGFQFLNNVSDDGYNYDNSYFGAAVIDFTKETDGGSRWRLTLAPNRGVGTVFNGESPVHEASVSIPLTDLQTRFIAGQIPDWSGYEYLQPTLNKLITHNLLFDFTLPTAYTGAGLEVASGKWLTKAMVANVNTSKRPSGNTAPALAYRVDYAKGEFQGFGFAGVHGRLPNFSEAITTSSLTELVDASGTGLGIYSASQDVVAQKDSLANLFEFDAYFIRGDWTVQGQLSYGQQRKAAITPDPVTGELRDAEWYGLSTLVAYKFEPRLEGTVRYDYLNNRKNGGGLLGYTAADNRNGIGPGDQNGDGVIDSGDDANRGVNRQALSFGLSYLFNLNTTFKVEYRLDRASAAIFEDVRLGGYKKTNQLFGASVLVSF</sequence>
<evidence type="ECO:0000256" key="2">
    <source>
        <dbReference type="SAM" id="SignalP"/>
    </source>
</evidence>
<dbReference type="OrthoDB" id="8595088at2"/>
<dbReference type="AlphaFoldDB" id="A0A4Q9GYQ8"/>
<dbReference type="EMBL" id="SIXI01000009">
    <property type="protein sequence ID" value="TBO27681.1"/>
    <property type="molecule type" value="Genomic_DNA"/>
</dbReference>
<feature type="signal peptide" evidence="2">
    <location>
        <begin position="1"/>
        <end position="32"/>
    </location>
</feature>
<dbReference type="Pfam" id="PF11336">
    <property type="entry name" value="DUF3138"/>
    <property type="match status" value="1"/>
</dbReference>
<gene>
    <name evidence="3" type="ORF">EYS42_16370</name>
</gene>
<feature type="coiled-coil region" evidence="1">
    <location>
        <begin position="35"/>
        <end position="62"/>
    </location>
</feature>
<keyword evidence="4" id="KW-1185">Reference proteome</keyword>
<dbReference type="RefSeq" id="WP_130969277.1">
    <property type="nucleotide sequence ID" value="NZ_SIXI01000009.1"/>
</dbReference>
<proteinExistence type="predicted"/>
<name>A0A4Q9GYQ8_9BURK</name>
<organism evidence="3 4">
    <name type="scientific">Aquabacterium lacunae</name>
    <dbReference type="NCBI Taxonomy" id="2528630"/>
    <lineage>
        <taxon>Bacteria</taxon>
        <taxon>Pseudomonadati</taxon>
        <taxon>Pseudomonadota</taxon>
        <taxon>Betaproteobacteria</taxon>
        <taxon>Burkholderiales</taxon>
        <taxon>Aquabacterium</taxon>
    </lineage>
</organism>
<dbReference type="InterPro" id="IPR021485">
    <property type="entry name" value="DUF3138"/>
</dbReference>
<accession>A0A4Q9GYQ8</accession>
<evidence type="ECO:0000256" key="1">
    <source>
        <dbReference type="SAM" id="Coils"/>
    </source>
</evidence>
<keyword evidence="2" id="KW-0732">Signal</keyword>
<keyword evidence="1" id="KW-0175">Coiled coil</keyword>
<feature type="chain" id="PRO_5020209960" evidence="2">
    <location>
        <begin position="33"/>
        <end position="493"/>
    </location>
</feature>
<protein>
    <submittedName>
        <fullName evidence="3">DUF3138 family protein</fullName>
    </submittedName>
</protein>
<dbReference type="SUPFAM" id="SSF56935">
    <property type="entry name" value="Porins"/>
    <property type="match status" value="1"/>
</dbReference>
<evidence type="ECO:0000313" key="4">
    <source>
        <dbReference type="Proteomes" id="UP000292120"/>
    </source>
</evidence>